<dbReference type="Gene3D" id="1.20.120.900">
    <property type="entry name" value="Pex19, mPTS binding domain"/>
    <property type="match status" value="1"/>
</dbReference>
<dbReference type="PANTHER" id="PTHR12774">
    <property type="entry name" value="PEROXISOMAL BIOGENESIS FACTOR 19"/>
    <property type="match status" value="1"/>
</dbReference>
<sequence>MEEEKFKNEGEPAKEGTNEIDTDLDKLLDDSLNEFGKHVSAGAGASGGEGGVKPKLGRDLSRVDETEDPTLKELEKVFGEEIAAQVEGELNEAIELLSSENPELFKQFESFAESLKQEGMPAPPPQPAPPPRTKGSLEVILEETVRRIQSGGASSEGDIPPKLASMMSDLQLGDFPDGDGTEDGIMAAMQGMMNTLLSKEVLYPSLLDFCNQYPDWLRTHGEKLSPEDKERYSKQYEIMKTICGEFEKETSGEEEESRKQENILQLMQQLQDCGQPPDDLGGGPIQPPLLGPDVLQSPSNEQCSLM</sequence>
<evidence type="ECO:0000256" key="3">
    <source>
        <dbReference type="SAM" id="MobiDB-lite"/>
    </source>
</evidence>
<protein>
    <recommendedName>
        <fullName evidence="2">Peroxin-19</fullName>
    </recommendedName>
</protein>
<evidence type="ECO:0000313" key="5">
    <source>
        <dbReference type="Proteomes" id="UP000007879"/>
    </source>
</evidence>
<feature type="compositionally biased region" description="Basic and acidic residues" evidence="3">
    <location>
        <begin position="1"/>
        <end position="29"/>
    </location>
</feature>
<keyword evidence="5" id="KW-1185">Reference proteome</keyword>
<organism evidence="4">
    <name type="scientific">Amphimedon queenslandica</name>
    <name type="common">Sponge</name>
    <dbReference type="NCBI Taxonomy" id="400682"/>
    <lineage>
        <taxon>Eukaryota</taxon>
        <taxon>Metazoa</taxon>
        <taxon>Porifera</taxon>
        <taxon>Demospongiae</taxon>
        <taxon>Heteroscleromorpha</taxon>
        <taxon>Haplosclerida</taxon>
        <taxon>Niphatidae</taxon>
        <taxon>Amphimedon</taxon>
    </lineage>
</organism>
<dbReference type="InterPro" id="IPR038322">
    <property type="entry name" value="Pex19_C_sf"/>
</dbReference>
<dbReference type="EnsemblMetazoa" id="XM_003386255.3">
    <property type="protein sequence ID" value="XP_003386303.1"/>
    <property type="gene ID" value="LOC100631907"/>
</dbReference>
<evidence type="ECO:0000256" key="2">
    <source>
        <dbReference type="ARBA" id="ARBA00029688"/>
    </source>
</evidence>
<dbReference type="Pfam" id="PF04614">
    <property type="entry name" value="Pex19"/>
    <property type="match status" value="1"/>
</dbReference>
<accession>A0A1X7UYS1</accession>
<dbReference type="GO" id="GO:0045046">
    <property type="term" value="P:protein import into peroxisome membrane"/>
    <property type="evidence" value="ECO:0007669"/>
    <property type="project" value="TreeGrafter"/>
</dbReference>
<evidence type="ECO:0000256" key="1">
    <source>
        <dbReference type="ARBA" id="ARBA00006326"/>
    </source>
</evidence>
<dbReference type="GO" id="GO:0005778">
    <property type="term" value="C:peroxisomal membrane"/>
    <property type="evidence" value="ECO:0007669"/>
    <property type="project" value="TreeGrafter"/>
</dbReference>
<gene>
    <name evidence="4" type="primary">100631907</name>
</gene>
<dbReference type="InterPro" id="IPR006708">
    <property type="entry name" value="Pex19"/>
</dbReference>
<feature type="region of interest" description="Disordered" evidence="3">
    <location>
        <begin position="1"/>
        <end position="69"/>
    </location>
</feature>
<dbReference type="GO" id="GO:0033328">
    <property type="term" value="F:peroxisome membrane targeting sequence binding"/>
    <property type="evidence" value="ECO:0007669"/>
    <property type="project" value="TreeGrafter"/>
</dbReference>
<feature type="compositionally biased region" description="Pro residues" evidence="3">
    <location>
        <begin position="121"/>
        <end position="132"/>
    </location>
</feature>
<feature type="region of interest" description="Disordered" evidence="3">
    <location>
        <begin position="271"/>
        <end position="306"/>
    </location>
</feature>
<reference evidence="5" key="1">
    <citation type="journal article" date="2010" name="Nature">
        <title>The Amphimedon queenslandica genome and the evolution of animal complexity.</title>
        <authorList>
            <person name="Srivastava M."/>
            <person name="Simakov O."/>
            <person name="Chapman J."/>
            <person name="Fahey B."/>
            <person name="Gauthier M.E."/>
            <person name="Mitros T."/>
            <person name="Richards G.S."/>
            <person name="Conaco C."/>
            <person name="Dacre M."/>
            <person name="Hellsten U."/>
            <person name="Larroux C."/>
            <person name="Putnam N.H."/>
            <person name="Stanke M."/>
            <person name="Adamska M."/>
            <person name="Darling A."/>
            <person name="Degnan S.M."/>
            <person name="Oakley T.H."/>
            <person name="Plachetzki D.C."/>
            <person name="Zhai Y."/>
            <person name="Adamski M."/>
            <person name="Calcino A."/>
            <person name="Cummins S.F."/>
            <person name="Goodstein D.M."/>
            <person name="Harris C."/>
            <person name="Jackson D.J."/>
            <person name="Leys S.P."/>
            <person name="Shu S."/>
            <person name="Woodcroft B.J."/>
            <person name="Vervoort M."/>
            <person name="Kosik K.S."/>
            <person name="Manning G."/>
            <person name="Degnan B.M."/>
            <person name="Rokhsar D.S."/>
        </authorList>
    </citation>
    <scope>NUCLEOTIDE SEQUENCE [LARGE SCALE GENOMIC DNA]</scope>
</reference>
<proteinExistence type="inferred from homology"/>
<feature type="region of interest" description="Disordered" evidence="3">
    <location>
        <begin position="115"/>
        <end position="134"/>
    </location>
</feature>
<dbReference type="Proteomes" id="UP000007879">
    <property type="component" value="Unassembled WGS sequence"/>
</dbReference>
<dbReference type="eggNOG" id="KOG3133">
    <property type="taxonomic scope" value="Eukaryota"/>
</dbReference>
<feature type="compositionally biased region" description="Polar residues" evidence="3">
    <location>
        <begin position="296"/>
        <end position="306"/>
    </location>
</feature>
<dbReference type="OrthoDB" id="21292at2759"/>
<dbReference type="EnsemblMetazoa" id="Aqu2.1.32923_001">
    <property type="protein sequence ID" value="Aqu2.1.32923_001"/>
    <property type="gene ID" value="Aqu2.1.32923"/>
</dbReference>
<dbReference type="STRING" id="400682.A0A1X7UYS1"/>
<name>A0A1X7UYS1_AMPQE</name>
<feature type="compositionally biased region" description="Basic and acidic residues" evidence="3">
    <location>
        <begin position="56"/>
        <end position="69"/>
    </location>
</feature>
<dbReference type="PANTHER" id="PTHR12774:SF2">
    <property type="entry name" value="PEROXISOMAL BIOGENESIS FACTOR 19"/>
    <property type="match status" value="1"/>
</dbReference>
<dbReference type="AlphaFoldDB" id="A0A1X7UYS1"/>
<comment type="similarity">
    <text evidence="1">Belongs to the peroxin-19 family.</text>
</comment>
<reference evidence="4" key="2">
    <citation type="submission" date="2017-05" db="UniProtKB">
        <authorList>
            <consortium name="EnsemblMetazoa"/>
        </authorList>
    </citation>
    <scope>IDENTIFICATION</scope>
</reference>
<evidence type="ECO:0000313" key="4">
    <source>
        <dbReference type="EnsemblMetazoa" id="Aqu2.1.32923_001"/>
    </source>
</evidence>
<dbReference type="OMA" id="ASKEVMY"/>
<dbReference type="KEGG" id="aqu:100631907"/>
<dbReference type="InParanoid" id="A0A1X7UYS1"/>